<protein>
    <recommendedName>
        <fullName evidence="4">1-acyl-sn-glycerol-3-phosphate acyltransferase</fullName>
        <ecNumber evidence="4">2.3.1.51</ecNumber>
    </recommendedName>
</protein>
<keyword evidence="5" id="KW-1133">Transmembrane helix</keyword>
<keyword evidence="5" id="KW-0812">Transmembrane</keyword>
<dbReference type="Proteomes" id="UP000008066">
    <property type="component" value="Unassembled WGS sequence"/>
</dbReference>
<organism evidence="8">
    <name type="scientific">Chaetomium thermophilum (strain DSM 1495 / CBS 144.50 / IMI 039719)</name>
    <name type="common">Thermochaetoides thermophila</name>
    <dbReference type="NCBI Taxonomy" id="759272"/>
    <lineage>
        <taxon>Eukaryota</taxon>
        <taxon>Fungi</taxon>
        <taxon>Dikarya</taxon>
        <taxon>Ascomycota</taxon>
        <taxon>Pezizomycotina</taxon>
        <taxon>Sordariomycetes</taxon>
        <taxon>Sordariomycetidae</taxon>
        <taxon>Sordariales</taxon>
        <taxon>Chaetomiaceae</taxon>
        <taxon>Thermochaetoides</taxon>
    </lineage>
</organism>
<feature type="transmembrane region" description="Helical" evidence="5">
    <location>
        <begin position="39"/>
        <end position="59"/>
    </location>
</feature>
<evidence type="ECO:0000256" key="1">
    <source>
        <dbReference type="ARBA" id="ARBA00008655"/>
    </source>
</evidence>
<dbReference type="GeneID" id="18261057"/>
<dbReference type="PANTHER" id="PTHR10434:SF11">
    <property type="entry name" value="1-ACYL-SN-GLYCEROL-3-PHOSPHATE ACYLTRANSFERASE"/>
    <property type="match status" value="1"/>
</dbReference>
<dbReference type="GO" id="GO:0006654">
    <property type="term" value="P:phosphatidic acid biosynthetic process"/>
    <property type="evidence" value="ECO:0007669"/>
    <property type="project" value="TreeGrafter"/>
</dbReference>
<evidence type="ECO:0000256" key="2">
    <source>
        <dbReference type="ARBA" id="ARBA00022679"/>
    </source>
</evidence>
<dbReference type="GO" id="GO:0016020">
    <property type="term" value="C:membrane"/>
    <property type="evidence" value="ECO:0007669"/>
    <property type="project" value="InterPro"/>
</dbReference>
<dbReference type="NCBIfam" id="TIGR00530">
    <property type="entry name" value="AGP_acyltrn"/>
    <property type="match status" value="1"/>
</dbReference>
<dbReference type="EC" id="2.3.1.51" evidence="4"/>
<dbReference type="GO" id="GO:0003841">
    <property type="term" value="F:1-acylglycerol-3-phosphate O-acyltransferase activity"/>
    <property type="evidence" value="ECO:0007669"/>
    <property type="project" value="UniProtKB-UniRule"/>
</dbReference>
<keyword evidence="4" id="KW-0594">Phospholipid biosynthesis</keyword>
<feature type="domain" description="Phospholipid/glycerol acyltransferase" evidence="6">
    <location>
        <begin position="103"/>
        <end position="220"/>
    </location>
</feature>
<dbReference type="InterPro" id="IPR004552">
    <property type="entry name" value="AGP_acyltrans"/>
</dbReference>
<evidence type="ECO:0000256" key="5">
    <source>
        <dbReference type="SAM" id="Phobius"/>
    </source>
</evidence>
<sequence length="305" mass="33721">MASLTSILYNIVVGWITLFIFFYMLGFLLPKATFVGRALASYFALVVSSLFGVTAAIVLRLVGYGQLSQWVVARFFKYAMLVTTGVNFVAEDPNGYLEKVRPAVFVANHQTELDVCMLGSIFPKWCSMTAKSSLRHTPFLGWFMTLSGTIFLNRSNTAEARKKMSGAANEIRNKRQSVYIFPEGTRSYTKDPVLLPFKKGAFHLAVQAQVPIVPIVVANYSHILWIKGLIFRSGTIPVKVLDPIPTTGMTAEDVDKLTQTTRELMLKELVELTARARGEANATPVSRPTNGEVVKVTGVEKRVAA</sequence>
<evidence type="ECO:0000313" key="7">
    <source>
        <dbReference type="EMBL" id="EGS17679.1"/>
    </source>
</evidence>
<dbReference type="SUPFAM" id="SSF69593">
    <property type="entry name" value="Glycerol-3-phosphate (1)-acyltransferase"/>
    <property type="match status" value="1"/>
</dbReference>
<reference evidence="7 8" key="1">
    <citation type="journal article" date="2011" name="Cell">
        <title>Insight into structure and assembly of the nuclear pore complex by utilizing the genome of a eukaryotic thermophile.</title>
        <authorList>
            <person name="Amlacher S."/>
            <person name="Sarges P."/>
            <person name="Flemming D."/>
            <person name="van Noort V."/>
            <person name="Kunze R."/>
            <person name="Devos D.P."/>
            <person name="Arumugam M."/>
            <person name="Bork P."/>
            <person name="Hurt E."/>
        </authorList>
    </citation>
    <scope>NUCLEOTIDE SEQUENCE [LARGE SCALE GENOMIC DNA]</scope>
    <source>
        <strain evidence="8">DSM 1495 / CBS 144.50 / IMI 039719</strain>
    </source>
</reference>
<dbReference type="GO" id="GO:0005783">
    <property type="term" value="C:endoplasmic reticulum"/>
    <property type="evidence" value="ECO:0007669"/>
    <property type="project" value="TreeGrafter"/>
</dbReference>
<comment type="catalytic activity">
    <reaction evidence="4">
        <text>a 1-acyl-sn-glycero-3-phosphate + an acyl-CoA = a 1,2-diacyl-sn-glycero-3-phosphate + CoA</text>
        <dbReference type="Rhea" id="RHEA:19709"/>
        <dbReference type="ChEBI" id="CHEBI:57287"/>
        <dbReference type="ChEBI" id="CHEBI:57970"/>
        <dbReference type="ChEBI" id="CHEBI:58342"/>
        <dbReference type="ChEBI" id="CHEBI:58608"/>
        <dbReference type="EC" id="2.3.1.51"/>
    </reaction>
</comment>
<dbReference type="CDD" id="cd07989">
    <property type="entry name" value="LPLAT_AGPAT-like"/>
    <property type="match status" value="1"/>
</dbReference>
<evidence type="ECO:0000256" key="4">
    <source>
        <dbReference type="RuleBase" id="RU361267"/>
    </source>
</evidence>
<evidence type="ECO:0000313" key="8">
    <source>
        <dbReference type="Proteomes" id="UP000008066"/>
    </source>
</evidence>
<dbReference type="eggNOG" id="KOG2848">
    <property type="taxonomic scope" value="Eukaryota"/>
</dbReference>
<feature type="transmembrane region" description="Helical" evidence="5">
    <location>
        <begin position="7"/>
        <end position="27"/>
    </location>
</feature>
<accession>G0SHJ0</accession>
<keyword evidence="4" id="KW-1208">Phospholipid metabolism</keyword>
<keyword evidence="8" id="KW-1185">Reference proteome</keyword>
<keyword evidence="5" id="KW-0472">Membrane</keyword>
<proteinExistence type="inferred from homology"/>
<keyword evidence="4" id="KW-0444">Lipid biosynthesis</keyword>
<dbReference type="AlphaFoldDB" id="G0SHJ0"/>
<gene>
    <name evidence="7" type="ORF">CTHT_0070190</name>
</gene>
<dbReference type="HOGENOM" id="CLU_027938_10_0_1"/>
<keyword evidence="4" id="KW-0443">Lipid metabolism</keyword>
<dbReference type="Pfam" id="PF01553">
    <property type="entry name" value="Acyltransferase"/>
    <property type="match status" value="1"/>
</dbReference>
<dbReference type="OrthoDB" id="202234at2759"/>
<dbReference type="OMA" id="MPRPLCY"/>
<dbReference type="STRING" id="759272.G0SHJ0"/>
<comment type="similarity">
    <text evidence="1 4">Belongs to the 1-acyl-sn-glycerol-3-phosphate acyltransferase family.</text>
</comment>
<dbReference type="RefSeq" id="XP_006697297.1">
    <property type="nucleotide sequence ID" value="XM_006697234.1"/>
</dbReference>
<dbReference type="InterPro" id="IPR002123">
    <property type="entry name" value="Plipid/glycerol_acylTrfase"/>
</dbReference>
<evidence type="ECO:0000256" key="3">
    <source>
        <dbReference type="ARBA" id="ARBA00023315"/>
    </source>
</evidence>
<dbReference type="SMART" id="SM00563">
    <property type="entry name" value="PlsC"/>
    <property type="match status" value="1"/>
</dbReference>
<keyword evidence="3 4" id="KW-0012">Acyltransferase</keyword>
<keyword evidence="2 4" id="KW-0808">Transferase</keyword>
<dbReference type="KEGG" id="cthr:CTHT_0070190"/>
<dbReference type="EMBL" id="GL988047">
    <property type="protein sequence ID" value="EGS17679.1"/>
    <property type="molecule type" value="Genomic_DNA"/>
</dbReference>
<dbReference type="PANTHER" id="PTHR10434">
    <property type="entry name" value="1-ACYL-SN-GLYCEROL-3-PHOSPHATE ACYLTRANSFERASE"/>
    <property type="match status" value="1"/>
</dbReference>
<comment type="domain">
    <text evidence="4">The HXXXXD motif is essential for acyltransferase activity and may constitute the binding site for the phosphate moiety of the glycerol-3-phosphate.</text>
</comment>
<evidence type="ECO:0000259" key="6">
    <source>
        <dbReference type="SMART" id="SM00563"/>
    </source>
</evidence>
<name>G0SHJ0_CHATD</name>